<reference evidence="6" key="1">
    <citation type="submission" date="2021-05" db="EMBL/GenBank/DDBJ databases">
        <authorList>
            <person name="Tigano A."/>
        </authorList>
    </citation>
    <scope>NUCLEOTIDE SEQUENCE</scope>
</reference>
<keyword evidence="4" id="KW-0325">Glycoprotein</keyword>
<evidence type="ECO:0000256" key="3">
    <source>
        <dbReference type="ARBA" id="ARBA00022729"/>
    </source>
</evidence>
<keyword evidence="2" id="KW-0964">Secreted</keyword>
<evidence type="ECO:0000256" key="2">
    <source>
        <dbReference type="ARBA" id="ARBA00022525"/>
    </source>
</evidence>
<evidence type="ECO:0000313" key="7">
    <source>
        <dbReference type="Proteomes" id="UP000677803"/>
    </source>
</evidence>
<sequence length="194" mass="22021">MNLWLSCSILSVALFLSSSAPTPEECQPLVTPLLITDSLMGKKFNFYAGFTDQEIYRDVLKITDSSWITFTESPSNKSEVIMSQENRLNGTCFGSKAKIDMTGEMIETRQINSTMTNNKDMLNFIKLDRVSVPDEIQARAVYLFSTELTVKDSDLEHFKKQASCFDFSGELHYLFNPEKTFCKEGEGIKLPYSQ</sequence>
<feature type="signal peptide" evidence="5">
    <location>
        <begin position="1"/>
        <end position="19"/>
    </location>
</feature>
<evidence type="ECO:0000256" key="4">
    <source>
        <dbReference type="ARBA" id="ARBA00023180"/>
    </source>
</evidence>
<evidence type="ECO:0000313" key="6">
    <source>
        <dbReference type="EMBL" id="CAG5887624.1"/>
    </source>
</evidence>
<dbReference type="AlphaFoldDB" id="A0A8S4ATP9"/>
<name>A0A8S4ATP9_9TELE</name>
<feature type="chain" id="PRO_5035758279" evidence="5">
    <location>
        <begin position="20"/>
        <end position="194"/>
    </location>
</feature>
<dbReference type="PANTHER" id="PTHR11967:SF2">
    <property type="entry name" value="ALPHA-1-ACID GLYCOPROTEIN 1"/>
    <property type="match status" value="1"/>
</dbReference>
<dbReference type="Proteomes" id="UP000677803">
    <property type="component" value="Unassembled WGS sequence"/>
</dbReference>
<comment type="caution">
    <text evidence="6">The sequence shown here is derived from an EMBL/GenBank/DDBJ whole genome shotgun (WGS) entry which is preliminary data.</text>
</comment>
<dbReference type="OrthoDB" id="8931204at2759"/>
<gene>
    <name evidence="6" type="ORF">MMEN_LOCUS6064</name>
</gene>
<evidence type="ECO:0000256" key="5">
    <source>
        <dbReference type="SAM" id="SignalP"/>
    </source>
</evidence>
<dbReference type="GO" id="GO:0005576">
    <property type="term" value="C:extracellular region"/>
    <property type="evidence" value="ECO:0007669"/>
    <property type="project" value="UniProtKB-SubCell"/>
</dbReference>
<evidence type="ECO:0000256" key="1">
    <source>
        <dbReference type="ARBA" id="ARBA00004613"/>
    </source>
</evidence>
<proteinExistence type="predicted"/>
<protein>
    <submittedName>
        <fullName evidence="6">(Atlantic silverside) hypothetical protein</fullName>
    </submittedName>
</protein>
<dbReference type="EMBL" id="CAJRST010005557">
    <property type="protein sequence ID" value="CAG5887624.1"/>
    <property type="molecule type" value="Genomic_DNA"/>
</dbReference>
<dbReference type="Gene3D" id="2.40.128.20">
    <property type="match status" value="1"/>
</dbReference>
<organism evidence="6 7">
    <name type="scientific">Menidia menidia</name>
    <name type="common">Atlantic silverside</name>
    <dbReference type="NCBI Taxonomy" id="238744"/>
    <lineage>
        <taxon>Eukaryota</taxon>
        <taxon>Metazoa</taxon>
        <taxon>Chordata</taxon>
        <taxon>Craniata</taxon>
        <taxon>Vertebrata</taxon>
        <taxon>Euteleostomi</taxon>
        <taxon>Actinopterygii</taxon>
        <taxon>Neopterygii</taxon>
        <taxon>Teleostei</taxon>
        <taxon>Neoteleostei</taxon>
        <taxon>Acanthomorphata</taxon>
        <taxon>Ovalentaria</taxon>
        <taxon>Atherinomorphae</taxon>
        <taxon>Atheriniformes</taxon>
        <taxon>Atherinopsidae</taxon>
        <taxon>Menidiinae</taxon>
        <taxon>Menidia</taxon>
    </lineage>
</organism>
<dbReference type="PANTHER" id="PTHR11967">
    <property type="entry name" value="ALPHA-1-ACID GLYCOPROTEIN"/>
    <property type="match status" value="1"/>
</dbReference>
<comment type="subcellular location">
    <subcellularLocation>
        <location evidence="1">Secreted</location>
    </subcellularLocation>
</comment>
<keyword evidence="3 5" id="KW-0732">Signal</keyword>
<dbReference type="InterPro" id="IPR012674">
    <property type="entry name" value="Calycin"/>
</dbReference>
<accession>A0A8S4ATP9</accession>
<keyword evidence="7" id="KW-1185">Reference proteome</keyword>